<proteinExistence type="inferred from homology"/>
<dbReference type="RefSeq" id="XP_029762855.1">
    <property type="nucleotide sequence ID" value="XM_029900345.1"/>
</dbReference>
<reference evidence="6 7" key="1">
    <citation type="journal article" date="2014" name="BMC Genomics">
        <title>Genome sequencing of four Aureobasidium pullulans varieties: biotechnological potential, stress tolerance, and description of new species.</title>
        <authorList>
            <person name="Gostin Ar C."/>
            <person name="Ohm R.A."/>
            <person name="Kogej T."/>
            <person name="Sonjak S."/>
            <person name="Turk M."/>
            <person name="Zajc J."/>
            <person name="Zalar P."/>
            <person name="Grube M."/>
            <person name="Sun H."/>
            <person name="Han J."/>
            <person name="Sharma A."/>
            <person name="Chiniquy J."/>
            <person name="Ngan C.Y."/>
            <person name="Lipzen A."/>
            <person name="Barry K."/>
            <person name="Grigoriev I.V."/>
            <person name="Gunde-Cimerman N."/>
        </authorList>
    </citation>
    <scope>NUCLEOTIDE SEQUENCE [LARGE SCALE GENOMIC DNA]</scope>
    <source>
        <strain evidence="6 7">EXF-150</strain>
    </source>
</reference>
<dbReference type="EMBL" id="KL584978">
    <property type="protein sequence ID" value="KEQ86668.1"/>
    <property type="molecule type" value="Genomic_DNA"/>
</dbReference>
<evidence type="ECO:0000256" key="1">
    <source>
        <dbReference type="ARBA" id="ARBA00002208"/>
    </source>
</evidence>
<accession>A0A074XMG8</accession>
<comment type="function">
    <text evidence="1">Probable component of the endoplasmic reticulum-associated degradation (ERAD) pathway.</text>
</comment>
<organism evidence="6 7">
    <name type="scientific">Aureobasidium pullulans EXF-150</name>
    <dbReference type="NCBI Taxonomy" id="1043002"/>
    <lineage>
        <taxon>Eukaryota</taxon>
        <taxon>Fungi</taxon>
        <taxon>Dikarya</taxon>
        <taxon>Ascomycota</taxon>
        <taxon>Pezizomycotina</taxon>
        <taxon>Dothideomycetes</taxon>
        <taxon>Dothideomycetidae</taxon>
        <taxon>Dothideales</taxon>
        <taxon>Saccotheciaceae</taxon>
        <taxon>Aureobasidium</taxon>
    </lineage>
</organism>
<feature type="chain" id="PRO_5001703513" description="Long chronological lifespan protein 2" evidence="5">
    <location>
        <begin position="26"/>
        <end position="123"/>
    </location>
</feature>
<evidence type="ECO:0000313" key="6">
    <source>
        <dbReference type="EMBL" id="KEQ86668.1"/>
    </source>
</evidence>
<dbReference type="CDD" id="cd23996">
    <property type="entry name" value="LCL2-like"/>
    <property type="match status" value="1"/>
</dbReference>
<dbReference type="AlphaFoldDB" id="A0A074XMG8"/>
<evidence type="ECO:0000256" key="2">
    <source>
        <dbReference type="ARBA" id="ARBA00010545"/>
    </source>
</evidence>
<evidence type="ECO:0000256" key="4">
    <source>
        <dbReference type="ARBA" id="ARBA00022729"/>
    </source>
</evidence>
<evidence type="ECO:0000256" key="5">
    <source>
        <dbReference type="SAM" id="SignalP"/>
    </source>
</evidence>
<feature type="signal peptide" evidence="5">
    <location>
        <begin position="1"/>
        <end position="25"/>
    </location>
</feature>
<gene>
    <name evidence="6" type="ORF">M438DRAFT_269796</name>
</gene>
<keyword evidence="4 5" id="KW-0732">Signal</keyword>
<dbReference type="Proteomes" id="UP000030706">
    <property type="component" value="Unassembled WGS sequence"/>
</dbReference>
<keyword evidence="7" id="KW-1185">Reference proteome</keyword>
<dbReference type="PANTHER" id="PTHR38425:SF1">
    <property type="entry name" value="LONG CHRONOLOGICAL LIFESPAN PROTEIN 2"/>
    <property type="match status" value="1"/>
</dbReference>
<dbReference type="GeneID" id="40742651"/>
<name>A0A074XMG8_AURPU</name>
<dbReference type="STRING" id="1043002.A0A074XMG8"/>
<dbReference type="OrthoDB" id="2234316at2759"/>
<evidence type="ECO:0000256" key="3">
    <source>
        <dbReference type="ARBA" id="ARBA00018534"/>
    </source>
</evidence>
<dbReference type="GO" id="GO:0036503">
    <property type="term" value="P:ERAD pathway"/>
    <property type="evidence" value="ECO:0007669"/>
    <property type="project" value="TreeGrafter"/>
</dbReference>
<comment type="similarity">
    <text evidence="2">Belongs to the LCL2 family.</text>
</comment>
<dbReference type="PANTHER" id="PTHR38425">
    <property type="entry name" value="LONG CHRONOLOGICAL LIFESPAN PROTEIN 2"/>
    <property type="match status" value="1"/>
</dbReference>
<protein>
    <recommendedName>
        <fullName evidence="3">Long chronological lifespan protein 2</fullName>
    </recommendedName>
</protein>
<evidence type="ECO:0000313" key="7">
    <source>
        <dbReference type="Proteomes" id="UP000030706"/>
    </source>
</evidence>
<dbReference type="InterPro" id="IPR034543">
    <property type="entry name" value="LCL2"/>
</dbReference>
<dbReference type="HOGENOM" id="CLU_142363_0_0_1"/>
<sequence>MKTPSPPSPLSILFTTLLFILPALAQFQFFDQMFNQQQQQQQPQNAGSDSLWYRQQYDAVHCDKYLCPQTLSCVHYPHHCPCAFPELEDKVELDDGSMICVSKGGYKAGEAGRKIQLARKGLL</sequence>